<dbReference type="Gene3D" id="3.40.50.11040">
    <property type="match status" value="1"/>
</dbReference>
<evidence type="ECO:0000313" key="4">
    <source>
        <dbReference type="Proteomes" id="UP001159363"/>
    </source>
</evidence>
<organism evidence="3 4">
    <name type="scientific">Dryococelus australis</name>
    <dbReference type="NCBI Taxonomy" id="614101"/>
    <lineage>
        <taxon>Eukaryota</taxon>
        <taxon>Metazoa</taxon>
        <taxon>Ecdysozoa</taxon>
        <taxon>Arthropoda</taxon>
        <taxon>Hexapoda</taxon>
        <taxon>Insecta</taxon>
        <taxon>Pterygota</taxon>
        <taxon>Neoptera</taxon>
        <taxon>Polyneoptera</taxon>
        <taxon>Phasmatodea</taxon>
        <taxon>Verophasmatodea</taxon>
        <taxon>Anareolatae</taxon>
        <taxon>Phasmatidae</taxon>
        <taxon>Eurycanthinae</taxon>
        <taxon>Dryococelus</taxon>
    </lineage>
</organism>
<dbReference type="Pfam" id="PF08351">
    <property type="entry name" value="TmcA_N"/>
    <property type="match status" value="1"/>
</dbReference>
<dbReference type="Proteomes" id="UP001159363">
    <property type="component" value="Chromosome 1"/>
</dbReference>
<keyword evidence="4" id="KW-1185">Reference proteome</keyword>
<accession>A0ABQ9IEG6</accession>
<keyword evidence="1" id="KW-0812">Transmembrane</keyword>
<proteinExistence type="predicted"/>
<comment type="caution">
    <text evidence="3">The sequence shown here is derived from an EMBL/GenBank/DDBJ whole genome shotgun (WGS) entry which is preliminary data.</text>
</comment>
<dbReference type="InterPro" id="IPR032672">
    <property type="entry name" value="TmcA/NAT10/Kre33"/>
</dbReference>
<gene>
    <name evidence="3" type="ORF">PR048_000315</name>
</gene>
<feature type="domain" description="TmcA/NAT10 N-terminal" evidence="2">
    <location>
        <begin position="215"/>
        <end position="360"/>
    </location>
</feature>
<dbReference type="PANTHER" id="PTHR10925:SF5">
    <property type="entry name" value="RNA CYTIDINE ACETYLTRANSFERASE"/>
    <property type="match status" value="1"/>
</dbReference>
<dbReference type="EMBL" id="JARBHB010000001">
    <property type="protein sequence ID" value="KAJ8895006.1"/>
    <property type="molecule type" value="Genomic_DNA"/>
</dbReference>
<evidence type="ECO:0000256" key="1">
    <source>
        <dbReference type="SAM" id="Phobius"/>
    </source>
</evidence>
<evidence type="ECO:0000313" key="3">
    <source>
        <dbReference type="EMBL" id="KAJ8895006.1"/>
    </source>
</evidence>
<keyword evidence="1" id="KW-0472">Membrane</keyword>
<dbReference type="InterPro" id="IPR013562">
    <property type="entry name" value="TmcA/NAT10_N"/>
</dbReference>
<feature type="transmembrane region" description="Helical" evidence="1">
    <location>
        <begin position="485"/>
        <end position="509"/>
    </location>
</feature>
<name>A0ABQ9IEG6_9NEOP</name>
<reference evidence="3 4" key="1">
    <citation type="submission" date="2023-02" db="EMBL/GenBank/DDBJ databases">
        <title>LHISI_Scaffold_Assembly.</title>
        <authorList>
            <person name="Stuart O.P."/>
            <person name="Cleave R."/>
            <person name="Magrath M.J.L."/>
            <person name="Mikheyev A.S."/>
        </authorList>
    </citation>
    <scope>NUCLEOTIDE SEQUENCE [LARGE SCALE GENOMIC DNA]</scope>
    <source>
        <strain evidence="3">Daus_M_001</strain>
        <tissue evidence="3">Leg muscle</tissue>
    </source>
</reference>
<sequence length="515" mass="59210">MWGGNDLARKEVWEEVEWDLRELLSSQDLGYVGRDQVHLTEQGKRIISDLLNREAAECMERVRAEQPEAESVGGNIRERRGATGKVVAKGRMALGMLGRVLNGVSCEVKEKAYGATVQPIRAARWVKGRWRRQRRDGENEGNYRSSVIMKEMEVELFEGQGKVERLVMIYRMVNIKGEWGSLCCQLSKGVFRGEGNNNEKLQCVVILHHMLSKATIKARPNVLWCYKKELGFSSHRKKKMKNLQKKIKSGKLNVNEDDPFELFVASTNIRYCYYTETHKILGNTFGMCILQDFEALTPNILARTIETVEGGGLIILLLRSVTSLRQLYTMTMDVHERFRTEAHSEVVARFNERLRRQQHHTCRTLVEQQSFQLQLMCVGQTNRSQRRFLLSLVSCPRCLVMDDQLTVLPLFSHNLHVEAVDRTDLDKPDPALISIKESLEDLKPVGVLVKLCKTADQVKCIHLTFYNLSDNREALTAREVRWKSFLMFFCIVILIMCFTNIIDCLNFTLDLSIIS</sequence>
<dbReference type="PANTHER" id="PTHR10925">
    <property type="entry name" value="N-ACETYLTRANSFERASE 10"/>
    <property type="match status" value="1"/>
</dbReference>
<protein>
    <recommendedName>
        <fullName evidence="2">TmcA/NAT10 N-terminal domain-containing protein</fullName>
    </recommendedName>
</protein>
<evidence type="ECO:0000259" key="2">
    <source>
        <dbReference type="Pfam" id="PF08351"/>
    </source>
</evidence>
<keyword evidence="1" id="KW-1133">Transmembrane helix</keyword>